<feature type="transmembrane region" description="Helical" evidence="6">
    <location>
        <begin position="187"/>
        <end position="207"/>
    </location>
</feature>
<feature type="transmembrane region" description="Helical" evidence="6">
    <location>
        <begin position="6"/>
        <end position="29"/>
    </location>
</feature>
<reference evidence="7" key="2">
    <citation type="submission" date="2022-05" db="EMBL/GenBank/DDBJ databases">
        <authorList>
            <person name="Kim J.-S."/>
            <person name="Lee K."/>
            <person name="Suh M."/>
            <person name="Eom M."/>
            <person name="Kim J.-S."/>
            <person name="Kim D.-S."/>
            <person name="Ko S.-H."/>
            <person name="Shin Y."/>
            <person name="Lee J.-S."/>
        </authorList>
    </citation>
    <scope>NUCLEOTIDE SEQUENCE</scope>
    <source>
        <strain evidence="7">N237</strain>
    </source>
</reference>
<evidence type="ECO:0000256" key="1">
    <source>
        <dbReference type="ARBA" id="ARBA00004651"/>
    </source>
</evidence>
<feature type="transmembrane region" description="Helical" evidence="6">
    <location>
        <begin position="41"/>
        <end position="66"/>
    </location>
</feature>
<accession>A0ABY4R1Y3</accession>
<dbReference type="RefSeq" id="WP_249773735.1">
    <property type="nucleotide sequence ID" value="NZ_CP097332.1"/>
</dbReference>
<feature type="transmembrane region" description="Helical" evidence="6">
    <location>
        <begin position="72"/>
        <end position="93"/>
    </location>
</feature>
<keyword evidence="4 6" id="KW-1133">Transmembrane helix</keyword>
<name>A0ABY4R1Y3_9ACTN</name>
<feature type="transmembrane region" description="Helical" evidence="6">
    <location>
        <begin position="152"/>
        <end position="175"/>
    </location>
</feature>
<dbReference type="InterPro" id="IPR001123">
    <property type="entry name" value="LeuE-type"/>
</dbReference>
<organism evidence="7 8">
    <name type="scientific">Jatrophihabitans telluris</name>
    <dbReference type="NCBI Taxonomy" id="2038343"/>
    <lineage>
        <taxon>Bacteria</taxon>
        <taxon>Bacillati</taxon>
        <taxon>Actinomycetota</taxon>
        <taxon>Actinomycetes</taxon>
        <taxon>Jatrophihabitantales</taxon>
        <taxon>Jatrophihabitantaceae</taxon>
        <taxon>Jatrophihabitans</taxon>
    </lineage>
</organism>
<evidence type="ECO:0000256" key="5">
    <source>
        <dbReference type="ARBA" id="ARBA00023136"/>
    </source>
</evidence>
<dbReference type="Pfam" id="PF01810">
    <property type="entry name" value="LysE"/>
    <property type="match status" value="1"/>
</dbReference>
<comment type="subcellular location">
    <subcellularLocation>
        <location evidence="1">Cell membrane</location>
        <topology evidence="1">Multi-pass membrane protein</topology>
    </subcellularLocation>
</comment>
<evidence type="ECO:0000256" key="3">
    <source>
        <dbReference type="ARBA" id="ARBA00022692"/>
    </source>
</evidence>
<feature type="transmembrane region" description="Helical" evidence="6">
    <location>
        <begin position="114"/>
        <end position="140"/>
    </location>
</feature>
<gene>
    <name evidence="7" type="ORF">M6D93_07500</name>
</gene>
<evidence type="ECO:0000256" key="6">
    <source>
        <dbReference type="SAM" id="Phobius"/>
    </source>
</evidence>
<keyword evidence="2" id="KW-1003">Cell membrane</keyword>
<keyword evidence="5 6" id="KW-0472">Membrane</keyword>
<sequence>MPIPTQLPAFIVAAVILIVVPGPSVLFVVSRALELGRGGALVTVIGNALGQFVQVVAVALGVGAVVERSITIFTVIKLVGAAYLVVLGVQALRHRRELGSILAHEFRPRPRRRIFAEGFAVGVANPKSIVFFAAVLPQFVDRAAGRAPIQMLLLGMVFLLIALVSDGAWGLAAGTARHHLARSPRRLAGLGGTGGVIMIGMGARLALTGRRD</sequence>
<dbReference type="PANTHER" id="PTHR30086:SF20">
    <property type="entry name" value="ARGININE EXPORTER PROTEIN ARGO-RELATED"/>
    <property type="match status" value="1"/>
</dbReference>
<keyword evidence="3 6" id="KW-0812">Transmembrane</keyword>
<protein>
    <submittedName>
        <fullName evidence="7">LysE family translocator</fullName>
    </submittedName>
</protein>
<dbReference type="PIRSF" id="PIRSF006324">
    <property type="entry name" value="LeuE"/>
    <property type="match status" value="1"/>
</dbReference>
<reference evidence="7" key="1">
    <citation type="journal article" date="2018" name="Int. J. Syst. Evol. Microbiol.">
        <title>Jatrophihabitans telluris sp. nov., isolated from sediment soil of lava forest wetlands and the emended description of the genus Jatrophihabitans.</title>
        <authorList>
            <person name="Lee K.C."/>
            <person name="Suh M.K."/>
            <person name="Eom M.K."/>
            <person name="Kim K.K."/>
            <person name="Kim J.S."/>
            <person name="Kim D.S."/>
            <person name="Ko S.H."/>
            <person name="Shin Y.K."/>
            <person name="Lee J.S."/>
        </authorList>
    </citation>
    <scope>NUCLEOTIDE SEQUENCE</scope>
    <source>
        <strain evidence="7">N237</strain>
    </source>
</reference>
<dbReference type="PANTHER" id="PTHR30086">
    <property type="entry name" value="ARGININE EXPORTER PROTEIN ARGO"/>
    <property type="match status" value="1"/>
</dbReference>
<evidence type="ECO:0000256" key="2">
    <source>
        <dbReference type="ARBA" id="ARBA00022475"/>
    </source>
</evidence>
<keyword evidence="8" id="KW-1185">Reference proteome</keyword>
<evidence type="ECO:0000313" key="8">
    <source>
        <dbReference type="Proteomes" id="UP001056336"/>
    </source>
</evidence>
<dbReference type="EMBL" id="CP097332">
    <property type="protein sequence ID" value="UQX89840.1"/>
    <property type="molecule type" value="Genomic_DNA"/>
</dbReference>
<evidence type="ECO:0000256" key="4">
    <source>
        <dbReference type="ARBA" id="ARBA00022989"/>
    </source>
</evidence>
<evidence type="ECO:0000313" key="7">
    <source>
        <dbReference type="EMBL" id="UQX89840.1"/>
    </source>
</evidence>
<proteinExistence type="predicted"/>
<dbReference type="Proteomes" id="UP001056336">
    <property type="component" value="Chromosome"/>
</dbReference>